<organism evidence="3 4">
    <name type="scientific">Daphnia magna</name>
    <dbReference type="NCBI Taxonomy" id="35525"/>
    <lineage>
        <taxon>Eukaryota</taxon>
        <taxon>Metazoa</taxon>
        <taxon>Ecdysozoa</taxon>
        <taxon>Arthropoda</taxon>
        <taxon>Crustacea</taxon>
        <taxon>Branchiopoda</taxon>
        <taxon>Diplostraca</taxon>
        <taxon>Cladocera</taxon>
        <taxon>Anomopoda</taxon>
        <taxon>Daphniidae</taxon>
        <taxon>Daphnia</taxon>
    </lineage>
</organism>
<sequence>MDSLAGETRKEGGSNRTRAAAVHCRKAPTKEFLADRRHGQSTDGESTHAAGTKSSREESKEPSMNVSSVFARAAVVLPLSLFAAGVSGCVSKPTMQLRGAEINGVEAALPPLVRMTVVLDVKNPNSYDVAVRAMRGTVTMGGKYTLPIQFQAPEGGVWLAAKQTSPLRVPVAIPMDLALILARDSAFSPTIPFRVVGTADVTGTRSLKIEEDNYAVDEKGEMTQTQVLAVIPNTFLGGVR</sequence>
<dbReference type="Proteomes" id="UP001234178">
    <property type="component" value="Unassembled WGS sequence"/>
</dbReference>
<keyword evidence="4" id="KW-1185">Reference proteome</keyword>
<accession>A0ABR0B991</accession>
<feature type="compositionally biased region" description="Basic and acidic residues" evidence="1">
    <location>
        <begin position="28"/>
        <end position="40"/>
    </location>
</feature>
<dbReference type="Gene3D" id="2.60.40.1820">
    <property type="match status" value="1"/>
</dbReference>
<reference evidence="3 4" key="1">
    <citation type="journal article" date="2023" name="Nucleic Acids Res.">
        <title>The hologenome of Daphnia magna reveals possible DNA methylation and microbiome-mediated evolution of the host genome.</title>
        <authorList>
            <person name="Chaturvedi A."/>
            <person name="Li X."/>
            <person name="Dhandapani V."/>
            <person name="Marshall H."/>
            <person name="Kissane S."/>
            <person name="Cuenca-Cambronero M."/>
            <person name="Asole G."/>
            <person name="Calvet F."/>
            <person name="Ruiz-Romero M."/>
            <person name="Marangio P."/>
            <person name="Guigo R."/>
            <person name="Rago D."/>
            <person name="Mirbahai L."/>
            <person name="Eastwood N."/>
            <person name="Colbourne J.K."/>
            <person name="Zhou J."/>
            <person name="Mallon E."/>
            <person name="Orsini L."/>
        </authorList>
    </citation>
    <scope>NUCLEOTIDE SEQUENCE [LARGE SCALE GENOMIC DNA]</scope>
    <source>
        <strain evidence="3">LRV0_1</strain>
    </source>
</reference>
<evidence type="ECO:0000313" key="4">
    <source>
        <dbReference type="Proteomes" id="UP001234178"/>
    </source>
</evidence>
<comment type="caution">
    <text evidence="3">The sequence shown here is derived from an EMBL/GenBank/DDBJ whole genome shotgun (WGS) entry which is preliminary data.</text>
</comment>
<evidence type="ECO:0000256" key="1">
    <source>
        <dbReference type="SAM" id="MobiDB-lite"/>
    </source>
</evidence>
<proteinExistence type="predicted"/>
<gene>
    <name evidence="3" type="ORF">OUZ56_032551</name>
</gene>
<dbReference type="InterPro" id="IPR004864">
    <property type="entry name" value="LEA_2"/>
</dbReference>
<dbReference type="Pfam" id="PF03168">
    <property type="entry name" value="LEA_2"/>
    <property type="match status" value="1"/>
</dbReference>
<feature type="domain" description="Late embryogenesis abundant protein LEA-2 subgroup" evidence="2">
    <location>
        <begin position="119"/>
        <end position="203"/>
    </location>
</feature>
<evidence type="ECO:0000259" key="2">
    <source>
        <dbReference type="Pfam" id="PF03168"/>
    </source>
</evidence>
<feature type="region of interest" description="Disordered" evidence="1">
    <location>
        <begin position="1"/>
        <end position="63"/>
    </location>
</feature>
<dbReference type="EMBL" id="JAOYFB010000041">
    <property type="protein sequence ID" value="KAK4045143.1"/>
    <property type="molecule type" value="Genomic_DNA"/>
</dbReference>
<name>A0ABR0B991_9CRUS</name>
<dbReference type="SUPFAM" id="SSF117070">
    <property type="entry name" value="LEA14-like"/>
    <property type="match status" value="1"/>
</dbReference>
<protein>
    <recommendedName>
        <fullName evidence="2">Late embryogenesis abundant protein LEA-2 subgroup domain-containing protein</fullName>
    </recommendedName>
</protein>
<evidence type="ECO:0000313" key="3">
    <source>
        <dbReference type="EMBL" id="KAK4045143.1"/>
    </source>
</evidence>